<reference evidence="5 6" key="1">
    <citation type="submission" date="2021-11" db="EMBL/GenBank/DDBJ databases">
        <title>Draft genome sequence of Actinomycetospora sp. SF1 isolated from the rhizosphere soil.</title>
        <authorList>
            <person name="Duangmal K."/>
            <person name="Chantavorakit T."/>
        </authorList>
    </citation>
    <scope>NUCLEOTIDE SEQUENCE [LARGE SCALE GENOMIC DNA]</scope>
    <source>
        <strain evidence="5 6">TBRC 5722</strain>
    </source>
</reference>
<organism evidence="5 6">
    <name type="scientific">Actinomycetospora endophytica</name>
    <dbReference type="NCBI Taxonomy" id="2291215"/>
    <lineage>
        <taxon>Bacteria</taxon>
        <taxon>Bacillati</taxon>
        <taxon>Actinomycetota</taxon>
        <taxon>Actinomycetes</taxon>
        <taxon>Pseudonocardiales</taxon>
        <taxon>Pseudonocardiaceae</taxon>
        <taxon>Actinomycetospora</taxon>
    </lineage>
</organism>
<dbReference type="PROSITE" id="PS01124">
    <property type="entry name" value="HTH_ARAC_FAMILY_2"/>
    <property type="match status" value="1"/>
</dbReference>
<dbReference type="Gene3D" id="1.10.10.60">
    <property type="entry name" value="Homeodomain-like"/>
    <property type="match status" value="2"/>
</dbReference>
<dbReference type="SMART" id="SM00342">
    <property type="entry name" value="HTH_ARAC"/>
    <property type="match status" value="1"/>
</dbReference>
<protein>
    <submittedName>
        <fullName evidence="5">AraC family transcriptional regulator</fullName>
    </submittedName>
</protein>
<dbReference type="PANTHER" id="PTHR46796">
    <property type="entry name" value="HTH-TYPE TRANSCRIPTIONAL ACTIVATOR RHAS-RELATED"/>
    <property type="match status" value="1"/>
</dbReference>
<evidence type="ECO:0000256" key="1">
    <source>
        <dbReference type="ARBA" id="ARBA00023015"/>
    </source>
</evidence>
<gene>
    <name evidence="5" type="ORF">LQ327_07240</name>
</gene>
<dbReference type="InterPro" id="IPR050204">
    <property type="entry name" value="AraC_XylS_family_regulators"/>
</dbReference>
<dbReference type="Proteomes" id="UP001199469">
    <property type="component" value="Unassembled WGS sequence"/>
</dbReference>
<keyword evidence="3" id="KW-0804">Transcription</keyword>
<evidence type="ECO:0000259" key="4">
    <source>
        <dbReference type="PROSITE" id="PS01124"/>
    </source>
</evidence>
<dbReference type="EMBL" id="JAJNDB010000001">
    <property type="protein sequence ID" value="MCD2193179.1"/>
    <property type="molecule type" value="Genomic_DNA"/>
</dbReference>
<dbReference type="InterPro" id="IPR009057">
    <property type="entry name" value="Homeodomain-like_sf"/>
</dbReference>
<keyword evidence="2" id="KW-0238">DNA-binding</keyword>
<accession>A0ABS8P811</accession>
<comment type="caution">
    <text evidence="5">The sequence shown here is derived from an EMBL/GenBank/DDBJ whole genome shotgun (WGS) entry which is preliminary data.</text>
</comment>
<evidence type="ECO:0000256" key="3">
    <source>
        <dbReference type="ARBA" id="ARBA00023163"/>
    </source>
</evidence>
<keyword evidence="6" id="KW-1185">Reference proteome</keyword>
<dbReference type="InterPro" id="IPR018060">
    <property type="entry name" value="HTH_AraC"/>
</dbReference>
<evidence type="ECO:0000313" key="5">
    <source>
        <dbReference type="EMBL" id="MCD2193179.1"/>
    </source>
</evidence>
<dbReference type="SUPFAM" id="SSF46689">
    <property type="entry name" value="Homeodomain-like"/>
    <property type="match status" value="1"/>
</dbReference>
<proteinExistence type="predicted"/>
<dbReference type="Pfam" id="PF12833">
    <property type="entry name" value="HTH_18"/>
    <property type="match status" value="1"/>
</dbReference>
<sequence>MFLLAGVPPPLRGVVRRLAAYDEHSPTPVRRRQAPGSTCTLVLGLGEPLRVDDRELGSFLGGLADAAALTEFRGHQAGVQVDLAPLGLLRLLGAPGQELSRAPLSPTELAEVSPAGRVLAGLPDRVADLGAWPQRLALVTDTLTALLAGSTAAPDPEVAHAWRRLTAAGGRIPVPDLAAEVGWSRRHLSRRFTSQVGLAPTTTARVLRFRRAADLLVPAPGAVAGPPRRIADVALDCGYADHAHLDREFRALAGATPQDYVSGWAAAGVDPAEVVHG</sequence>
<evidence type="ECO:0000313" key="6">
    <source>
        <dbReference type="Proteomes" id="UP001199469"/>
    </source>
</evidence>
<evidence type="ECO:0000256" key="2">
    <source>
        <dbReference type="ARBA" id="ARBA00023125"/>
    </source>
</evidence>
<name>A0ABS8P811_9PSEU</name>
<dbReference type="RefSeq" id="WP_230730924.1">
    <property type="nucleotide sequence ID" value="NZ_JAJNDB010000001.1"/>
</dbReference>
<keyword evidence="1" id="KW-0805">Transcription regulation</keyword>
<dbReference type="PANTHER" id="PTHR46796:SF15">
    <property type="entry name" value="BLL1074 PROTEIN"/>
    <property type="match status" value="1"/>
</dbReference>
<feature type="domain" description="HTH araC/xylS-type" evidence="4">
    <location>
        <begin position="174"/>
        <end position="263"/>
    </location>
</feature>